<evidence type="ECO:0000313" key="3">
    <source>
        <dbReference type="EMBL" id="MBO2462134.1"/>
    </source>
</evidence>
<organism evidence="3 4">
    <name type="scientific">Actinomadura violacea</name>
    <dbReference type="NCBI Taxonomy" id="2819934"/>
    <lineage>
        <taxon>Bacteria</taxon>
        <taxon>Bacillati</taxon>
        <taxon>Actinomycetota</taxon>
        <taxon>Actinomycetes</taxon>
        <taxon>Streptosporangiales</taxon>
        <taxon>Thermomonosporaceae</taxon>
        <taxon>Actinomadura</taxon>
    </lineage>
</organism>
<name>A0ABS3RZG1_9ACTN</name>
<accession>A0ABS3RZG1</accession>
<keyword evidence="1" id="KW-0238">DNA-binding</keyword>
<evidence type="ECO:0000256" key="2">
    <source>
        <dbReference type="SAM" id="MobiDB-lite"/>
    </source>
</evidence>
<evidence type="ECO:0000313" key="4">
    <source>
        <dbReference type="Proteomes" id="UP000680206"/>
    </source>
</evidence>
<feature type="region of interest" description="Disordered" evidence="2">
    <location>
        <begin position="212"/>
        <end position="239"/>
    </location>
</feature>
<evidence type="ECO:0000256" key="1">
    <source>
        <dbReference type="ARBA" id="ARBA00023125"/>
    </source>
</evidence>
<dbReference type="Proteomes" id="UP000680206">
    <property type="component" value="Unassembled WGS sequence"/>
</dbReference>
<dbReference type="EMBL" id="JAGEPF010000020">
    <property type="protein sequence ID" value="MBO2462134.1"/>
    <property type="molecule type" value="Genomic_DNA"/>
</dbReference>
<dbReference type="Gene3D" id="1.10.150.130">
    <property type="match status" value="1"/>
</dbReference>
<evidence type="ECO:0008006" key="5">
    <source>
        <dbReference type="Google" id="ProtNLM"/>
    </source>
</evidence>
<dbReference type="SUPFAM" id="SSF56349">
    <property type="entry name" value="DNA breaking-rejoining enzymes"/>
    <property type="match status" value="1"/>
</dbReference>
<proteinExistence type="predicted"/>
<comment type="caution">
    <text evidence="3">The sequence shown here is derived from an EMBL/GenBank/DDBJ whole genome shotgun (WGS) entry which is preliminary data.</text>
</comment>
<dbReference type="InterPro" id="IPR011010">
    <property type="entry name" value="DNA_brk_join_enz"/>
</dbReference>
<sequence length="247" mass="27315">MTAYAERRGDYYRGRYKNPPAVEGVSVEEWRRLPEGLRRPANGGRDPSAGDITLAAWLEAVWWPAQDLADRTVDRYTYCPKGQILPTFGVVRSTRWSTRRSSAPGSGACSLSTASKARALLSTILADAKAARLVEDNCAARLRGRSRRRGRVHRQGPRDSRKAWPTGALLVAERCALLTGQDDDLVMWLTCAWCALRWGELIGLQPEPPPRQAVRGVAAPRAGRPVHPGGPHGRLVPQRQRRLLRGA</sequence>
<dbReference type="InterPro" id="IPR010998">
    <property type="entry name" value="Integrase_recombinase_N"/>
</dbReference>
<reference evidence="3 4" key="1">
    <citation type="submission" date="2021-03" db="EMBL/GenBank/DDBJ databases">
        <title>Actinomadura violae sp. nov., isolated from lichen in Thailand.</title>
        <authorList>
            <person name="Kanchanasin P."/>
            <person name="Saeng-In P."/>
            <person name="Phongsopitanun W."/>
            <person name="Yuki M."/>
            <person name="Kudo T."/>
            <person name="Ohkuma M."/>
            <person name="Tanasupawat S."/>
        </authorList>
    </citation>
    <scope>NUCLEOTIDE SEQUENCE [LARGE SCALE GENOMIC DNA]</scope>
    <source>
        <strain evidence="3 4">LCR2-06</strain>
    </source>
</reference>
<dbReference type="RefSeq" id="WP_208246113.1">
    <property type="nucleotide sequence ID" value="NZ_JAGEPF010000020.1"/>
</dbReference>
<gene>
    <name evidence="3" type="ORF">J4709_31630</name>
</gene>
<feature type="compositionally biased region" description="Low complexity" evidence="2">
    <location>
        <begin position="212"/>
        <end position="229"/>
    </location>
</feature>
<protein>
    <recommendedName>
        <fullName evidence="5">Integrase</fullName>
    </recommendedName>
</protein>
<keyword evidence="4" id="KW-1185">Reference proteome</keyword>